<sequence length="82" mass="8882">MTASMAPRLWNFLLLLLLRRLLVLACPVTFDPHAVIVSKRGSQVRPPPRTYGVLSGLKPARSLVIRSLDGRVSTEGGRASSG</sequence>
<dbReference type="Proteomes" id="UP000756346">
    <property type="component" value="Unassembled WGS sequence"/>
</dbReference>
<organism evidence="2 3">
    <name type="scientific">Microdochium trichocladiopsis</name>
    <dbReference type="NCBI Taxonomy" id="1682393"/>
    <lineage>
        <taxon>Eukaryota</taxon>
        <taxon>Fungi</taxon>
        <taxon>Dikarya</taxon>
        <taxon>Ascomycota</taxon>
        <taxon>Pezizomycotina</taxon>
        <taxon>Sordariomycetes</taxon>
        <taxon>Xylariomycetidae</taxon>
        <taxon>Xylariales</taxon>
        <taxon>Microdochiaceae</taxon>
        <taxon>Microdochium</taxon>
    </lineage>
</organism>
<protein>
    <recommendedName>
        <fullName evidence="4">Secreted protein</fullName>
    </recommendedName>
</protein>
<evidence type="ECO:0000313" key="3">
    <source>
        <dbReference type="Proteomes" id="UP000756346"/>
    </source>
</evidence>
<dbReference type="EMBL" id="JAGTJQ010000002">
    <property type="protein sequence ID" value="KAH7038100.1"/>
    <property type="molecule type" value="Genomic_DNA"/>
</dbReference>
<proteinExistence type="predicted"/>
<gene>
    <name evidence="2" type="ORF">B0I36DRAFT_75429</name>
</gene>
<evidence type="ECO:0000256" key="1">
    <source>
        <dbReference type="SAM" id="SignalP"/>
    </source>
</evidence>
<keyword evidence="3" id="KW-1185">Reference proteome</keyword>
<evidence type="ECO:0000313" key="2">
    <source>
        <dbReference type="EMBL" id="KAH7038100.1"/>
    </source>
</evidence>
<dbReference type="RefSeq" id="XP_046017221.1">
    <property type="nucleotide sequence ID" value="XM_046163321.1"/>
</dbReference>
<reference evidence="2" key="1">
    <citation type="journal article" date="2021" name="Nat. Commun.">
        <title>Genetic determinants of endophytism in the Arabidopsis root mycobiome.</title>
        <authorList>
            <person name="Mesny F."/>
            <person name="Miyauchi S."/>
            <person name="Thiergart T."/>
            <person name="Pickel B."/>
            <person name="Atanasova L."/>
            <person name="Karlsson M."/>
            <person name="Huettel B."/>
            <person name="Barry K.W."/>
            <person name="Haridas S."/>
            <person name="Chen C."/>
            <person name="Bauer D."/>
            <person name="Andreopoulos W."/>
            <person name="Pangilinan J."/>
            <person name="LaButti K."/>
            <person name="Riley R."/>
            <person name="Lipzen A."/>
            <person name="Clum A."/>
            <person name="Drula E."/>
            <person name="Henrissat B."/>
            <person name="Kohler A."/>
            <person name="Grigoriev I.V."/>
            <person name="Martin F.M."/>
            <person name="Hacquard S."/>
        </authorList>
    </citation>
    <scope>NUCLEOTIDE SEQUENCE</scope>
    <source>
        <strain evidence="2">MPI-CAGE-CH-0230</strain>
    </source>
</reference>
<comment type="caution">
    <text evidence="2">The sequence shown here is derived from an EMBL/GenBank/DDBJ whole genome shotgun (WGS) entry which is preliminary data.</text>
</comment>
<keyword evidence="1" id="KW-0732">Signal</keyword>
<feature type="signal peptide" evidence="1">
    <location>
        <begin position="1"/>
        <end position="25"/>
    </location>
</feature>
<evidence type="ECO:0008006" key="4">
    <source>
        <dbReference type="Google" id="ProtNLM"/>
    </source>
</evidence>
<dbReference type="GeneID" id="70192867"/>
<accession>A0A9P8YH85</accession>
<dbReference type="AlphaFoldDB" id="A0A9P8YH85"/>
<name>A0A9P8YH85_9PEZI</name>
<feature type="chain" id="PRO_5040239295" description="Secreted protein" evidence="1">
    <location>
        <begin position="26"/>
        <end position="82"/>
    </location>
</feature>